<dbReference type="Proteomes" id="UP000005707">
    <property type="component" value="Unassembled WGS sequence"/>
</dbReference>
<reference evidence="1 2" key="2">
    <citation type="journal article" date="2013" name="PLoS ONE">
        <title>INDIGO - INtegrated Data Warehouse of MIcrobial GenOmes with Examples from the Red Sea Extremophiles.</title>
        <authorList>
            <person name="Alam I."/>
            <person name="Antunes A."/>
            <person name="Kamau A.A."/>
            <person name="Ba Alawi W."/>
            <person name="Kalkatawi M."/>
            <person name="Stingl U."/>
            <person name="Bajic V.B."/>
        </authorList>
    </citation>
    <scope>NUCLEOTIDE SEQUENCE [LARGE SCALE GENOMIC DNA]</scope>
    <source>
        <strain evidence="1 2">SSD-17B</strain>
    </source>
</reference>
<dbReference type="InterPro" id="IPR038705">
    <property type="entry name" value="YabP_sf"/>
</dbReference>
<dbReference type="AlphaFoldDB" id="U2ECD8"/>
<accession>U2ECD8</accession>
<dbReference type="STRING" id="1033810.HLPCO_001422"/>
<dbReference type="OrthoDB" id="9795125at2"/>
<dbReference type="InParanoid" id="U2ECD8"/>
<dbReference type="eggNOG" id="ENOG5032BIQ">
    <property type="taxonomic scope" value="Bacteria"/>
</dbReference>
<dbReference type="InterPro" id="IPR012504">
    <property type="entry name" value="Spore_YabP"/>
</dbReference>
<reference evidence="1 2" key="1">
    <citation type="journal article" date="2011" name="J. Bacteriol.">
        <title>Genome sequence of Haloplasma contractile, an unusual contractile bacterium from a deep-sea anoxic brine lake.</title>
        <authorList>
            <person name="Antunes A."/>
            <person name="Alam I."/>
            <person name="El Dorry H."/>
            <person name="Siam R."/>
            <person name="Robertson A."/>
            <person name="Bajic V.B."/>
            <person name="Stingl U."/>
        </authorList>
    </citation>
    <scope>NUCLEOTIDE SEQUENCE [LARGE SCALE GENOMIC DNA]</scope>
    <source>
        <strain evidence="1 2">SSD-17B</strain>
    </source>
</reference>
<dbReference type="Pfam" id="PF07873">
    <property type="entry name" value="YabP"/>
    <property type="match status" value="1"/>
</dbReference>
<name>U2ECD8_9MOLU</name>
<comment type="caution">
    <text evidence="1">The sequence shown here is derived from an EMBL/GenBank/DDBJ whole genome shotgun (WGS) entry which is preliminary data.</text>
</comment>
<dbReference type="Gene3D" id="2.60.40.2000">
    <property type="match status" value="1"/>
</dbReference>
<dbReference type="PIRSF" id="PIRSF011576">
    <property type="entry name" value="YabP"/>
    <property type="match status" value="1"/>
</dbReference>
<dbReference type="GO" id="GO:0030435">
    <property type="term" value="P:sporulation resulting in formation of a cellular spore"/>
    <property type="evidence" value="ECO:0007669"/>
    <property type="project" value="InterPro"/>
</dbReference>
<keyword evidence="2" id="KW-1185">Reference proteome</keyword>
<dbReference type="EMBL" id="AFNU02000004">
    <property type="protein sequence ID" value="ERJ12436.1"/>
    <property type="molecule type" value="Genomic_DNA"/>
</dbReference>
<sequence>MDESKYLNQDFIQTETSNRNQNHHMMIRDRKSIEITGVKKIESLNSEEFVLETILGYMTISGQDLEMMNLSIDKGEILIAGYVTAIEYYDHEEHGDAPKSFINKLFK</sequence>
<evidence type="ECO:0000313" key="2">
    <source>
        <dbReference type="Proteomes" id="UP000005707"/>
    </source>
</evidence>
<dbReference type="FunCoup" id="U2ECD8">
    <property type="interactions" value="37"/>
</dbReference>
<dbReference type="NCBIfam" id="TIGR02892">
    <property type="entry name" value="spore_yabP"/>
    <property type="match status" value="1"/>
</dbReference>
<dbReference type="InterPro" id="IPR022476">
    <property type="entry name" value="Spore_YabP/YqfC"/>
</dbReference>
<proteinExistence type="predicted"/>
<dbReference type="RefSeq" id="WP_008824985.1">
    <property type="nucleotide sequence ID" value="NZ_AFNU02000004.1"/>
</dbReference>
<protein>
    <submittedName>
        <fullName evidence="1">Sporulation protein YabP</fullName>
    </submittedName>
</protein>
<evidence type="ECO:0000313" key="1">
    <source>
        <dbReference type="EMBL" id="ERJ12436.1"/>
    </source>
</evidence>
<organism evidence="1 2">
    <name type="scientific">Haloplasma contractile SSD-17B</name>
    <dbReference type="NCBI Taxonomy" id="1033810"/>
    <lineage>
        <taxon>Bacteria</taxon>
        <taxon>Bacillati</taxon>
        <taxon>Mycoplasmatota</taxon>
        <taxon>Mollicutes</taxon>
        <taxon>Haloplasmatales</taxon>
        <taxon>Haloplasmataceae</taxon>
        <taxon>Haloplasma</taxon>
    </lineage>
</organism>
<gene>
    <name evidence="1" type="primary">yabP</name>
    <name evidence="1" type="ORF">HLPCO_001422</name>
</gene>